<organism evidence="1">
    <name type="scientific">Arundo donax</name>
    <name type="common">Giant reed</name>
    <name type="synonym">Donax arundinaceus</name>
    <dbReference type="NCBI Taxonomy" id="35708"/>
    <lineage>
        <taxon>Eukaryota</taxon>
        <taxon>Viridiplantae</taxon>
        <taxon>Streptophyta</taxon>
        <taxon>Embryophyta</taxon>
        <taxon>Tracheophyta</taxon>
        <taxon>Spermatophyta</taxon>
        <taxon>Magnoliopsida</taxon>
        <taxon>Liliopsida</taxon>
        <taxon>Poales</taxon>
        <taxon>Poaceae</taxon>
        <taxon>PACMAD clade</taxon>
        <taxon>Arundinoideae</taxon>
        <taxon>Arundineae</taxon>
        <taxon>Arundo</taxon>
    </lineage>
</organism>
<name>A0A0A9EV46_ARUDO</name>
<dbReference type="AlphaFoldDB" id="A0A0A9EV46"/>
<reference evidence="1" key="2">
    <citation type="journal article" date="2015" name="Data Brief">
        <title>Shoot transcriptome of the giant reed, Arundo donax.</title>
        <authorList>
            <person name="Barrero R.A."/>
            <person name="Guerrero F.D."/>
            <person name="Moolhuijzen P."/>
            <person name="Goolsby J.A."/>
            <person name="Tidwell J."/>
            <person name="Bellgard S.E."/>
            <person name="Bellgard M.I."/>
        </authorList>
    </citation>
    <scope>NUCLEOTIDE SEQUENCE</scope>
    <source>
        <tissue evidence="1">Shoot tissue taken approximately 20 cm above the soil surface</tissue>
    </source>
</reference>
<evidence type="ECO:0000313" key="1">
    <source>
        <dbReference type="EMBL" id="JAE03962.1"/>
    </source>
</evidence>
<dbReference type="EMBL" id="GBRH01193934">
    <property type="protein sequence ID" value="JAE03962.1"/>
    <property type="molecule type" value="Transcribed_RNA"/>
</dbReference>
<proteinExistence type="predicted"/>
<sequence>MCTICFISSTSLSHQFSSATCVEDFIVHSFFQQSVLSSVVGVQAFIHYVSQLIVLTMVHLVTSSAACTAPKNLPRESSNSGYLFSWHKVCHIVNNNQSAELSI</sequence>
<reference evidence="1" key="1">
    <citation type="submission" date="2014-09" db="EMBL/GenBank/DDBJ databases">
        <authorList>
            <person name="Magalhaes I.L.F."/>
            <person name="Oliveira U."/>
            <person name="Santos F.R."/>
            <person name="Vidigal T.H.D.A."/>
            <person name="Brescovit A.D."/>
            <person name="Santos A.J."/>
        </authorList>
    </citation>
    <scope>NUCLEOTIDE SEQUENCE</scope>
    <source>
        <tissue evidence="1">Shoot tissue taken approximately 20 cm above the soil surface</tissue>
    </source>
</reference>
<accession>A0A0A9EV46</accession>
<protein>
    <submittedName>
        <fullName evidence="1">Uncharacterized protein</fullName>
    </submittedName>
</protein>